<evidence type="ECO:0000313" key="2">
    <source>
        <dbReference type="Proteomes" id="UP001322138"/>
    </source>
</evidence>
<evidence type="ECO:0008006" key="3">
    <source>
        <dbReference type="Google" id="ProtNLM"/>
    </source>
</evidence>
<accession>A0ABR0FFG3</accession>
<dbReference type="Proteomes" id="UP001322138">
    <property type="component" value="Unassembled WGS sequence"/>
</dbReference>
<reference evidence="1 2" key="1">
    <citation type="journal article" date="2023" name="bioRxiv">
        <title>High-quality genome assemblies of four members of thePodospora anserinaspecies complex.</title>
        <authorList>
            <person name="Ament-Velasquez S.L."/>
            <person name="Vogan A.A."/>
            <person name="Wallerman O."/>
            <person name="Hartmann F."/>
            <person name="Gautier V."/>
            <person name="Silar P."/>
            <person name="Giraud T."/>
            <person name="Johannesson H."/>
        </authorList>
    </citation>
    <scope>NUCLEOTIDE SEQUENCE [LARGE SCALE GENOMIC DNA]</scope>
    <source>
        <strain evidence="1 2">CBS 112042</strain>
    </source>
</reference>
<gene>
    <name evidence="1" type="ORF">QC761_0077190</name>
</gene>
<evidence type="ECO:0000313" key="1">
    <source>
        <dbReference type="EMBL" id="KAK4641735.1"/>
    </source>
</evidence>
<dbReference type="RefSeq" id="XP_062730711.1">
    <property type="nucleotide sequence ID" value="XM_062872797.1"/>
</dbReference>
<protein>
    <recommendedName>
        <fullName evidence="3">Secreted protein</fullName>
    </recommendedName>
</protein>
<organism evidence="1 2">
    <name type="scientific">Podospora bellae-mahoneyi</name>
    <dbReference type="NCBI Taxonomy" id="2093777"/>
    <lineage>
        <taxon>Eukaryota</taxon>
        <taxon>Fungi</taxon>
        <taxon>Dikarya</taxon>
        <taxon>Ascomycota</taxon>
        <taxon>Pezizomycotina</taxon>
        <taxon>Sordariomycetes</taxon>
        <taxon>Sordariomycetidae</taxon>
        <taxon>Sordariales</taxon>
        <taxon>Podosporaceae</taxon>
        <taxon>Podospora</taxon>
    </lineage>
</organism>
<dbReference type="GeneID" id="87892090"/>
<sequence length="427" mass="43752">MDGHIKKTASMATATAISIGLASPHPTALVAIPTCTTAPTQALVPAAHLPTGAETRLDTAVPAANLFSASALSLTSVLTARAALQTVTRLALGPALATAARREADAATSLIAARPVVSLALGLVMLGQEIFPPTVNAVPMARPALILALETVVRQEDGVAVPVITVVQVVSVVLAHITAGAVPSRMTGSVGQGMVELVRALALETAALGMASVVARRNTAVLVARAASGPVPVAVIRSRRMGSAVPETAKPALDPDLETAVRRLVIAVEQRTTVALAASPALALAQVEAGAFRLMENAAPIERRVWDRRLGTVVQPLGIVAELLITTVKDGKLPNIPGSCSLDMLCARQTMTIARRPSRVPVLPAKYPLLMAAVAQVRAGGHATVATSRINAAALVTSAGQRVRTAALGVREDTVDAAEEVVSLVSL</sequence>
<dbReference type="EMBL" id="JAFFGZ010000007">
    <property type="protein sequence ID" value="KAK4641735.1"/>
    <property type="molecule type" value="Genomic_DNA"/>
</dbReference>
<comment type="caution">
    <text evidence="1">The sequence shown here is derived from an EMBL/GenBank/DDBJ whole genome shotgun (WGS) entry which is preliminary data.</text>
</comment>
<name>A0ABR0FFG3_9PEZI</name>
<keyword evidence="2" id="KW-1185">Reference proteome</keyword>
<proteinExistence type="predicted"/>